<accession>M7BCT5</accession>
<dbReference type="Pfam" id="PF00008">
    <property type="entry name" value="EGF"/>
    <property type="match status" value="1"/>
</dbReference>
<dbReference type="InterPro" id="IPR000742">
    <property type="entry name" value="EGF"/>
</dbReference>
<gene>
    <name evidence="6" type="ORF">UY3_07852</name>
</gene>
<feature type="disulfide bond" evidence="4">
    <location>
        <begin position="112"/>
        <end position="121"/>
    </location>
</feature>
<dbReference type="AlphaFoldDB" id="M7BCT5"/>
<dbReference type="FunFam" id="2.10.25.10:FF:000669">
    <property type="entry name" value="Eyes shut homolog"/>
    <property type="match status" value="1"/>
</dbReference>
<dbReference type="PROSITE" id="PS00022">
    <property type="entry name" value="EGF_1"/>
    <property type="match status" value="2"/>
</dbReference>
<evidence type="ECO:0000256" key="2">
    <source>
        <dbReference type="ARBA" id="ARBA00022737"/>
    </source>
</evidence>
<feature type="disulfide bond" evidence="4">
    <location>
        <begin position="70"/>
        <end position="79"/>
    </location>
</feature>
<dbReference type="CDD" id="cd00054">
    <property type="entry name" value="EGF_CA"/>
    <property type="match status" value="1"/>
</dbReference>
<evidence type="ECO:0000313" key="6">
    <source>
        <dbReference type="EMBL" id="EMP34989.1"/>
    </source>
</evidence>
<feature type="domain" description="EGF-like" evidence="5">
    <location>
        <begin position="81"/>
        <end position="122"/>
    </location>
</feature>
<comment type="caution">
    <text evidence="4">Lacks conserved residue(s) required for the propagation of feature annotation.</text>
</comment>
<evidence type="ECO:0000259" key="5">
    <source>
        <dbReference type="PROSITE" id="PS50026"/>
    </source>
</evidence>
<dbReference type="InterPro" id="IPR001881">
    <property type="entry name" value="EGF-like_Ca-bd_dom"/>
</dbReference>
<dbReference type="Proteomes" id="UP000031443">
    <property type="component" value="Unassembled WGS sequence"/>
</dbReference>
<dbReference type="PROSITE" id="PS50026">
    <property type="entry name" value="EGF_3"/>
    <property type="match status" value="2"/>
</dbReference>
<sequence>MHQVDPRWLGVGTHYFAEVQTKGPPLCNLGLRLNVTVKQQFCQQSSNEPFCSRHGRCLSHVWEEAYNCHCSQQYSGRFCEEFDACSSKPCHNNASCINTREGTIGDSYECACPTQFAGKNCSEIIGQCQPHTCLNGNCSNVTPNTFLCECDKDFTASGVEDNKGDFSLQRCQITPSLQAISQCRIRDYAGPPGYRYQTGLFRPHKVQALNLYLNTKILEKLVTA</sequence>
<evidence type="ECO:0000256" key="4">
    <source>
        <dbReference type="PROSITE-ProRule" id="PRU00076"/>
    </source>
</evidence>
<keyword evidence="3 4" id="KW-1015">Disulfide bond</keyword>
<evidence type="ECO:0000313" key="7">
    <source>
        <dbReference type="Proteomes" id="UP000031443"/>
    </source>
</evidence>
<dbReference type="EMBL" id="KB530466">
    <property type="protein sequence ID" value="EMP34989.1"/>
    <property type="molecule type" value="Genomic_DNA"/>
</dbReference>
<protein>
    <submittedName>
        <fullName evidence="6">Protein eyes shut like protein</fullName>
    </submittedName>
</protein>
<evidence type="ECO:0000256" key="1">
    <source>
        <dbReference type="ARBA" id="ARBA00022536"/>
    </source>
</evidence>
<keyword evidence="7" id="KW-1185">Reference proteome</keyword>
<keyword evidence="1 4" id="KW-0245">EGF-like domain</keyword>
<reference evidence="7" key="1">
    <citation type="journal article" date="2013" name="Nat. Genet.">
        <title>The draft genomes of soft-shell turtle and green sea turtle yield insights into the development and evolution of the turtle-specific body plan.</title>
        <authorList>
            <person name="Wang Z."/>
            <person name="Pascual-Anaya J."/>
            <person name="Zadissa A."/>
            <person name="Li W."/>
            <person name="Niimura Y."/>
            <person name="Huang Z."/>
            <person name="Li C."/>
            <person name="White S."/>
            <person name="Xiong Z."/>
            <person name="Fang D."/>
            <person name="Wang B."/>
            <person name="Ming Y."/>
            <person name="Chen Y."/>
            <person name="Zheng Y."/>
            <person name="Kuraku S."/>
            <person name="Pignatelli M."/>
            <person name="Herrero J."/>
            <person name="Beal K."/>
            <person name="Nozawa M."/>
            <person name="Li Q."/>
            <person name="Wang J."/>
            <person name="Zhang H."/>
            <person name="Yu L."/>
            <person name="Shigenobu S."/>
            <person name="Wang J."/>
            <person name="Liu J."/>
            <person name="Flicek P."/>
            <person name="Searle S."/>
            <person name="Wang J."/>
            <person name="Kuratani S."/>
            <person name="Yin Y."/>
            <person name="Aken B."/>
            <person name="Zhang G."/>
            <person name="Irie N."/>
        </authorList>
    </citation>
    <scope>NUCLEOTIDE SEQUENCE [LARGE SCALE GENOMIC DNA]</scope>
</reference>
<feature type="domain" description="EGF-like" evidence="5">
    <location>
        <begin position="38"/>
        <end position="80"/>
    </location>
</feature>
<keyword evidence="2" id="KW-0677">Repeat</keyword>
<dbReference type="STRING" id="8469.M7BCT5"/>
<organism evidence="6 7">
    <name type="scientific">Chelonia mydas</name>
    <name type="common">Green sea-turtle</name>
    <name type="synonym">Chelonia agassizi</name>
    <dbReference type="NCBI Taxonomy" id="8469"/>
    <lineage>
        <taxon>Eukaryota</taxon>
        <taxon>Metazoa</taxon>
        <taxon>Chordata</taxon>
        <taxon>Craniata</taxon>
        <taxon>Vertebrata</taxon>
        <taxon>Euteleostomi</taxon>
        <taxon>Archelosauria</taxon>
        <taxon>Testudinata</taxon>
        <taxon>Testudines</taxon>
        <taxon>Cryptodira</taxon>
        <taxon>Durocryptodira</taxon>
        <taxon>Americhelydia</taxon>
        <taxon>Chelonioidea</taxon>
        <taxon>Cheloniidae</taxon>
        <taxon>Chelonia</taxon>
    </lineage>
</organism>
<dbReference type="SMART" id="SM00181">
    <property type="entry name" value="EGF"/>
    <property type="match status" value="3"/>
</dbReference>
<dbReference type="eggNOG" id="KOG1217">
    <property type="taxonomic scope" value="Eukaryota"/>
</dbReference>
<dbReference type="SUPFAM" id="SSF57196">
    <property type="entry name" value="EGF/Laminin"/>
    <property type="match status" value="2"/>
</dbReference>
<dbReference type="SMART" id="SM00179">
    <property type="entry name" value="EGF_CA"/>
    <property type="match status" value="2"/>
</dbReference>
<feature type="disulfide bond" evidence="4">
    <location>
        <begin position="51"/>
        <end position="68"/>
    </location>
</feature>
<proteinExistence type="predicted"/>
<dbReference type="Gene3D" id="2.10.25.10">
    <property type="entry name" value="Laminin"/>
    <property type="match status" value="2"/>
</dbReference>
<dbReference type="GO" id="GO:0005509">
    <property type="term" value="F:calcium ion binding"/>
    <property type="evidence" value="ECO:0007669"/>
    <property type="project" value="InterPro"/>
</dbReference>
<dbReference type="InterPro" id="IPR051022">
    <property type="entry name" value="Notch_Cell-Fate_Det"/>
</dbReference>
<dbReference type="PANTHER" id="PTHR24049">
    <property type="entry name" value="CRUMBS FAMILY MEMBER"/>
    <property type="match status" value="1"/>
</dbReference>
<evidence type="ECO:0000256" key="3">
    <source>
        <dbReference type="ARBA" id="ARBA00023157"/>
    </source>
</evidence>
<name>M7BCT5_CHEMY</name>